<dbReference type="PRINTS" id="PR00326">
    <property type="entry name" value="GTP1OBG"/>
</dbReference>
<keyword evidence="6" id="KW-0460">Magnesium</keyword>
<evidence type="ECO:0000313" key="11">
    <source>
        <dbReference type="Proteomes" id="UP000740926"/>
    </source>
</evidence>
<evidence type="ECO:0000256" key="4">
    <source>
        <dbReference type="ARBA" id="ARBA00022723"/>
    </source>
</evidence>
<protein>
    <recommendedName>
        <fullName evidence="3">GTP-binding protein 8</fullName>
    </recommendedName>
</protein>
<dbReference type="NCBIfam" id="TIGR03598">
    <property type="entry name" value="GTPase_YsxC"/>
    <property type="match status" value="1"/>
</dbReference>
<dbReference type="AlphaFoldDB" id="A0A9P6ZEZ0"/>
<dbReference type="PROSITE" id="PS51706">
    <property type="entry name" value="G_ENGB"/>
    <property type="match status" value="1"/>
</dbReference>
<evidence type="ECO:0000256" key="3">
    <source>
        <dbReference type="ARBA" id="ARBA00015370"/>
    </source>
</evidence>
<evidence type="ECO:0000256" key="6">
    <source>
        <dbReference type="ARBA" id="ARBA00022842"/>
    </source>
</evidence>
<dbReference type="GO" id="GO:0005525">
    <property type="term" value="F:GTP binding"/>
    <property type="evidence" value="ECO:0007669"/>
    <property type="project" value="UniProtKB-KW"/>
</dbReference>
<dbReference type="PANTHER" id="PTHR46498:SF1">
    <property type="entry name" value="GTP-BINDING PROTEIN 8"/>
    <property type="match status" value="1"/>
</dbReference>
<dbReference type="GO" id="GO:0005739">
    <property type="term" value="C:mitochondrion"/>
    <property type="evidence" value="ECO:0007669"/>
    <property type="project" value="TreeGrafter"/>
</dbReference>
<dbReference type="CDD" id="cd01876">
    <property type="entry name" value="YihA_EngB"/>
    <property type="match status" value="1"/>
</dbReference>
<name>A0A9P6ZEZ0_9FUNG</name>
<evidence type="ECO:0000256" key="1">
    <source>
        <dbReference type="ARBA" id="ARBA00001946"/>
    </source>
</evidence>
<dbReference type="InterPro" id="IPR019987">
    <property type="entry name" value="GTP-bd_ribosome_bio_YsxC"/>
</dbReference>
<keyword evidence="11" id="KW-1185">Reference proteome</keyword>
<feature type="compositionally biased region" description="Basic and acidic residues" evidence="8">
    <location>
        <begin position="111"/>
        <end position="136"/>
    </location>
</feature>
<comment type="similarity">
    <text evidence="2">Belongs to the TRAFAC class TrmE-Era-EngA-EngB-Septin-like GTPase superfamily. EngB GTPase family.</text>
</comment>
<dbReference type="PANTHER" id="PTHR46498">
    <property type="entry name" value="GTP-BINDING PROTEIN 8"/>
    <property type="match status" value="1"/>
</dbReference>
<reference evidence="10 11" key="1">
    <citation type="journal article" date="2020" name="Microb. Genom.">
        <title>Genetic diversity of clinical and environmental Mucorales isolates obtained from an investigation of mucormycosis cases among solid organ transplant recipients.</title>
        <authorList>
            <person name="Nguyen M.H."/>
            <person name="Kaul D."/>
            <person name="Muto C."/>
            <person name="Cheng S.J."/>
            <person name="Richter R.A."/>
            <person name="Bruno V.M."/>
            <person name="Liu G."/>
            <person name="Beyhan S."/>
            <person name="Sundermann A.J."/>
            <person name="Mounaud S."/>
            <person name="Pasculle A.W."/>
            <person name="Nierman W.C."/>
            <person name="Driscoll E."/>
            <person name="Cumbie R."/>
            <person name="Clancy C.J."/>
            <person name="Dupont C.L."/>
        </authorList>
    </citation>
    <scope>NUCLEOTIDE SEQUENCE [LARGE SCALE GENOMIC DNA]</scope>
    <source>
        <strain evidence="10 11">GL24</strain>
    </source>
</reference>
<gene>
    <name evidence="10" type="ORF">G6F50_000190</name>
</gene>
<dbReference type="Proteomes" id="UP000740926">
    <property type="component" value="Unassembled WGS sequence"/>
</dbReference>
<evidence type="ECO:0000256" key="2">
    <source>
        <dbReference type="ARBA" id="ARBA00009638"/>
    </source>
</evidence>
<dbReference type="HAMAP" id="MF_00321">
    <property type="entry name" value="GTPase_EngB"/>
    <property type="match status" value="1"/>
</dbReference>
<feature type="compositionally biased region" description="Basic and acidic residues" evidence="8">
    <location>
        <begin position="60"/>
        <end position="71"/>
    </location>
</feature>
<dbReference type="SUPFAM" id="SSF52540">
    <property type="entry name" value="P-loop containing nucleoside triphosphate hydrolases"/>
    <property type="match status" value="1"/>
</dbReference>
<keyword evidence="7" id="KW-0342">GTP-binding</keyword>
<dbReference type="Gene3D" id="3.40.50.300">
    <property type="entry name" value="P-loop containing nucleotide triphosphate hydrolases"/>
    <property type="match status" value="1"/>
</dbReference>
<organism evidence="10 11">
    <name type="scientific">Rhizopus delemar</name>
    <dbReference type="NCBI Taxonomy" id="936053"/>
    <lineage>
        <taxon>Eukaryota</taxon>
        <taxon>Fungi</taxon>
        <taxon>Fungi incertae sedis</taxon>
        <taxon>Mucoromycota</taxon>
        <taxon>Mucoromycotina</taxon>
        <taxon>Mucoromycetes</taxon>
        <taxon>Mucorales</taxon>
        <taxon>Mucorineae</taxon>
        <taxon>Rhizopodaceae</taxon>
        <taxon>Rhizopus</taxon>
    </lineage>
</organism>
<dbReference type="InterPro" id="IPR006073">
    <property type="entry name" value="GTP-bd"/>
</dbReference>
<dbReference type="InterPro" id="IPR027417">
    <property type="entry name" value="P-loop_NTPase"/>
</dbReference>
<dbReference type="EMBL" id="JAANIU010000009">
    <property type="protein sequence ID" value="KAG1576470.1"/>
    <property type="molecule type" value="Genomic_DNA"/>
</dbReference>
<feature type="compositionally biased region" description="Low complexity" evidence="8">
    <location>
        <begin position="81"/>
        <end position="93"/>
    </location>
</feature>
<dbReference type="InterPro" id="IPR030393">
    <property type="entry name" value="G_ENGB_dom"/>
</dbReference>
<evidence type="ECO:0000256" key="7">
    <source>
        <dbReference type="ARBA" id="ARBA00023134"/>
    </source>
</evidence>
<proteinExistence type="inferred from homology"/>
<evidence type="ECO:0000313" key="10">
    <source>
        <dbReference type="EMBL" id="KAG1576470.1"/>
    </source>
</evidence>
<comment type="caution">
    <text evidence="10">The sequence shown here is derived from an EMBL/GenBank/DDBJ whole genome shotgun (WGS) entry which is preliminary data.</text>
</comment>
<evidence type="ECO:0000259" key="9">
    <source>
        <dbReference type="PROSITE" id="PS51706"/>
    </source>
</evidence>
<sequence>MLRTVASQTSRFPFWRLSAQYYSTENTPGLAERLGAGRGKTVSERNDPFASFLSKSSSQGERKSPRNENRNKRGNGLMSSRNNNNQRGRQQQQKPAEEGQFADAEPTKIPAIEKKTTEAAKEPKKDVRNPRQDGNRRNNNRKPRVKHEAVRAHRAVSFIDKDIDWASLDVMPVQQVNTQAAEGQQQADVNEDDYQPYLSAGTEIKWSDIVKGDVVNSLIGTCFPEQPSLTPLQINAAKKLFSKQVSFIKSISQLEQAPELDKPEVAFVGRSNVGKSTLINTLTNNSKLVKTSSKPGHTRLLNFFNIGNELTIVDMPGYGYRSKAEWGELILDYLTNRRQLKRLFLLVDPIAGLKETDKLLMNQLDKQAVSYQVILTKRDKLSQQEFDESRSSIEQYLLKHSICCFPQLLITGKKRKNNHEFIEQELTRVKWAIIYAANKVI</sequence>
<accession>A0A9P6ZEZ0</accession>
<keyword evidence="5" id="KW-0547">Nucleotide-binding</keyword>
<feature type="region of interest" description="Disordered" evidence="8">
    <location>
        <begin position="32"/>
        <end position="149"/>
    </location>
</feature>
<feature type="domain" description="EngB-type G" evidence="9">
    <location>
        <begin position="261"/>
        <end position="432"/>
    </location>
</feature>
<evidence type="ECO:0000256" key="8">
    <source>
        <dbReference type="SAM" id="MobiDB-lite"/>
    </source>
</evidence>
<dbReference type="InterPro" id="IPR052279">
    <property type="entry name" value="EngB_GTPase"/>
</dbReference>
<keyword evidence="4" id="KW-0479">Metal-binding</keyword>
<dbReference type="Pfam" id="PF01926">
    <property type="entry name" value="MMR_HSR1"/>
    <property type="match status" value="1"/>
</dbReference>
<evidence type="ECO:0000256" key="5">
    <source>
        <dbReference type="ARBA" id="ARBA00022741"/>
    </source>
</evidence>
<dbReference type="GO" id="GO:0046872">
    <property type="term" value="F:metal ion binding"/>
    <property type="evidence" value="ECO:0007669"/>
    <property type="project" value="UniProtKB-KW"/>
</dbReference>
<comment type="cofactor">
    <cofactor evidence="1">
        <name>Mg(2+)</name>
        <dbReference type="ChEBI" id="CHEBI:18420"/>
    </cofactor>
</comment>